<dbReference type="EMBL" id="CP036281">
    <property type="protein sequence ID" value="QDU82558.1"/>
    <property type="molecule type" value="Genomic_DNA"/>
</dbReference>
<dbReference type="Gene3D" id="1.10.287.70">
    <property type="match status" value="1"/>
</dbReference>
<dbReference type="KEGG" id="plon:Pla110_43160"/>
<protein>
    <recommendedName>
        <fullName evidence="2">Potassium channel domain-containing protein</fullName>
    </recommendedName>
</protein>
<proteinExistence type="predicted"/>
<reference evidence="3 4" key="1">
    <citation type="submission" date="2019-02" db="EMBL/GenBank/DDBJ databases">
        <title>Deep-cultivation of Planctomycetes and their phenomic and genomic characterization uncovers novel biology.</title>
        <authorList>
            <person name="Wiegand S."/>
            <person name="Jogler M."/>
            <person name="Boedeker C."/>
            <person name="Pinto D."/>
            <person name="Vollmers J."/>
            <person name="Rivas-Marin E."/>
            <person name="Kohn T."/>
            <person name="Peeters S.H."/>
            <person name="Heuer A."/>
            <person name="Rast P."/>
            <person name="Oberbeckmann S."/>
            <person name="Bunk B."/>
            <person name="Jeske O."/>
            <person name="Meyerdierks A."/>
            <person name="Storesund J.E."/>
            <person name="Kallscheuer N."/>
            <person name="Luecker S."/>
            <person name="Lage O.M."/>
            <person name="Pohl T."/>
            <person name="Merkel B.J."/>
            <person name="Hornburger P."/>
            <person name="Mueller R.-W."/>
            <person name="Bruemmer F."/>
            <person name="Labrenz M."/>
            <person name="Spormann A.M."/>
            <person name="Op den Camp H."/>
            <person name="Overmann J."/>
            <person name="Amann R."/>
            <person name="Jetten M.S.M."/>
            <person name="Mascher T."/>
            <person name="Medema M.H."/>
            <person name="Devos D.P."/>
            <person name="Kaster A.-K."/>
            <person name="Ovreas L."/>
            <person name="Rohde M."/>
            <person name="Galperin M.Y."/>
            <person name="Jogler C."/>
        </authorList>
    </citation>
    <scope>NUCLEOTIDE SEQUENCE [LARGE SCALE GENOMIC DNA]</scope>
    <source>
        <strain evidence="3 4">Pla110</strain>
    </source>
</reference>
<gene>
    <name evidence="3" type="ORF">Pla110_43160</name>
</gene>
<dbReference type="Proteomes" id="UP000317178">
    <property type="component" value="Chromosome"/>
</dbReference>
<evidence type="ECO:0000259" key="2">
    <source>
        <dbReference type="Pfam" id="PF07885"/>
    </source>
</evidence>
<accession>A0A518CTL4</accession>
<name>A0A518CTL4_9PLAN</name>
<keyword evidence="1" id="KW-0472">Membrane</keyword>
<sequence>MTTTSSTNPSRYSAFQFLICFVLFLCVSPVFDSFPQGHLIETVLLTLVLISAIPAIGGDSRTLMTASLLATPVLVGKWLHHLFPDTVPMIPFLLSGIIFATFIVIHHLKFVLRAREVDTHVLSAGISTFLLIGLLWGFCYLLLDNIYPNSFSIEANLHPTHQLTGFVAIYFSLGTLSGLGMNDVAPASNFAKMLSLLESMVSVFYLAILISRLVSMHMERAAADE</sequence>
<feature type="domain" description="Potassium channel" evidence="2">
    <location>
        <begin position="143"/>
        <end position="216"/>
    </location>
</feature>
<feature type="transmembrane region" description="Helical" evidence="1">
    <location>
        <begin position="163"/>
        <end position="181"/>
    </location>
</feature>
<keyword evidence="1" id="KW-1133">Transmembrane helix</keyword>
<organism evidence="3 4">
    <name type="scientific">Polystyrenella longa</name>
    <dbReference type="NCBI Taxonomy" id="2528007"/>
    <lineage>
        <taxon>Bacteria</taxon>
        <taxon>Pseudomonadati</taxon>
        <taxon>Planctomycetota</taxon>
        <taxon>Planctomycetia</taxon>
        <taxon>Planctomycetales</taxon>
        <taxon>Planctomycetaceae</taxon>
        <taxon>Polystyrenella</taxon>
    </lineage>
</organism>
<dbReference type="AlphaFoldDB" id="A0A518CTL4"/>
<feature type="transmembrane region" description="Helical" evidence="1">
    <location>
        <begin position="120"/>
        <end position="143"/>
    </location>
</feature>
<feature type="transmembrane region" description="Helical" evidence="1">
    <location>
        <begin position="193"/>
        <end position="214"/>
    </location>
</feature>
<keyword evidence="4" id="KW-1185">Reference proteome</keyword>
<evidence type="ECO:0000256" key="1">
    <source>
        <dbReference type="SAM" id="Phobius"/>
    </source>
</evidence>
<feature type="transmembrane region" description="Helical" evidence="1">
    <location>
        <begin position="12"/>
        <end position="31"/>
    </location>
</feature>
<evidence type="ECO:0000313" key="4">
    <source>
        <dbReference type="Proteomes" id="UP000317178"/>
    </source>
</evidence>
<evidence type="ECO:0000313" key="3">
    <source>
        <dbReference type="EMBL" id="QDU82558.1"/>
    </source>
</evidence>
<dbReference type="SUPFAM" id="SSF81324">
    <property type="entry name" value="Voltage-gated potassium channels"/>
    <property type="match status" value="1"/>
</dbReference>
<dbReference type="RefSeq" id="WP_197440361.1">
    <property type="nucleotide sequence ID" value="NZ_CP036281.1"/>
</dbReference>
<dbReference type="Pfam" id="PF07885">
    <property type="entry name" value="Ion_trans_2"/>
    <property type="match status" value="1"/>
</dbReference>
<feature type="transmembrane region" description="Helical" evidence="1">
    <location>
        <begin position="89"/>
        <end position="108"/>
    </location>
</feature>
<keyword evidence="1" id="KW-0812">Transmembrane</keyword>
<dbReference type="InterPro" id="IPR013099">
    <property type="entry name" value="K_chnl_dom"/>
</dbReference>